<dbReference type="PANTHER" id="PTHR11236">
    <property type="entry name" value="AMINOBENZOATE/ANTHRANILATE SYNTHASE"/>
    <property type="match status" value="1"/>
</dbReference>
<dbReference type="AlphaFoldDB" id="A0A1G6MU08"/>
<reference evidence="3" key="1">
    <citation type="submission" date="2016-09" db="EMBL/GenBank/DDBJ databases">
        <authorList>
            <person name="Varghese N."/>
            <person name="Submissions S."/>
        </authorList>
    </citation>
    <scope>NUCLEOTIDE SEQUENCE [LARGE SCALE GENOMIC DNA]</scope>
    <source>
        <strain evidence="3">S5</strain>
    </source>
</reference>
<keyword evidence="2" id="KW-0456">Lyase</keyword>
<dbReference type="GO" id="GO:0000162">
    <property type="term" value="P:L-tryptophan biosynthetic process"/>
    <property type="evidence" value="ECO:0007669"/>
    <property type="project" value="TreeGrafter"/>
</dbReference>
<dbReference type="RefSeq" id="WP_090797132.1">
    <property type="nucleotide sequence ID" value="NZ_FMYI01000012.1"/>
</dbReference>
<dbReference type="PRINTS" id="PR00095">
    <property type="entry name" value="ANTSNTHASEI"/>
</dbReference>
<dbReference type="Gene3D" id="3.20.10.10">
    <property type="entry name" value="D-amino Acid Aminotransferase, subunit A, domain 2"/>
    <property type="match status" value="1"/>
</dbReference>
<dbReference type="GO" id="GO:0016829">
    <property type="term" value="F:lyase activity"/>
    <property type="evidence" value="ECO:0007669"/>
    <property type="project" value="UniProtKB-KW"/>
</dbReference>
<dbReference type="SUPFAM" id="SSF56322">
    <property type="entry name" value="ADC synthase"/>
    <property type="match status" value="1"/>
</dbReference>
<dbReference type="InterPro" id="IPR015890">
    <property type="entry name" value="Chorismate_C"/>
</dbReference>
<keyword evidence="3" id="KW-1185">Reference proteome</keyword>
<gene>
    <name evidence="2" type="ORF">SAMN05421734_11256</name>
</gene>
<evidence type="ECO:0000313" key="3">
    <source>
        <dbReference type="Proteomes" id="UP000242949"/>
    </source>
</evidence>
<feature type="domain" description="Chorismate-utilising enzyme C-terminal" evidence="1">
    <location>
        <begin position="109"/>
        <end position="364"/>
    </location>
</feature>
<name>A0A1G6MU08_9BACI</name>
<dbReference type="OrthoDB" id="9803598at2"/>
<dbReference type="Pfam" id="PF01063">
    <property type="entry name" value="Aminotran_4"/>
    <property type="match status" value="1"/>
</dbReference>
<dbReference type="SUPFAM" id="SSF56752">
    <property type="entry name" value="D-aminoacid aminotransferase-like PLP-dependent enzymes"/>
    <property type="match status" value="1"/>
</dbReference>
<dbReference type="InterPro" id="IPR036038">
    <property type="entry name" value="Aminotransferase-like"/>
</dbReference>
<dbReference type="Gene3D" id="3.30.470.10">
    <property type="match status" value="1"/>
</dbReference>
<accession>A0A1G6MU08</accession>
<dbReference type="GO" id="GO:0046820">
    <property type="term" value="F:4-amino-4-deoxychorismate synthase activity"/>
    <property type="evidence" value="ECO:0007669"/>
    <property type="project" value="TreeGrafter"/>
</dbReference>
<dbReference type="InterPro" id="IPR001544">
    <property type="entry name" value="Aminotrans_IV"/>
</dbReference>
<sequence>MKDIKLRFDFNDEGFNPIQFTNPKEVYVANQIDEVIPLMEKVQKAVRSGDYVAGYLSYEAAPAFNKDLKTHVSPNMPIAWFACFSEKQPVQTISNKPYKLTDWQETTSYEDYESAIQSIKQAIRIGDTYQVNYTTRLLSLFKGSKESFYHDLTDHQQANYSAYLNIGDYQILSASPELFFKVNKGKIETKPMKGTHKRGRTLEEDQRFKHFLTQSAKERAENLMIVDLLRNDIGKIAEVNSVHVPEMLTVETYPTVHQMTSTVRASLKRDTNVIDWFRALFPCGSITGAPKIKTMDYIKSLETTPRDVYCGAIGYITPDEDAIFNVPIRTVVIDDQSNRATYGVGGGITWDSQSENEYEETKVKARLLTERNPRFSLLESMLLENGDFPFYHQHLNRLKISAEYFQYKAPQKSIEHVLTILSRTYPVGRFKVRVQSNKDGQITVNLEKADSIKESPVSYLAKRPIDSNDPFLYHKTTHRQVYWDVMVRKSDNFSTLLYNEREELTEFTIGNVVLEIDGVYYTPPTTSGLLAGVYREKLIYQGVIKEHVLTLNDLNKAASIWFINGVRGWVKLKEVKN</sequence>
<dbReference type="GO" id="GO:0009396">
    <property type="term" value="P:folic acid-containing compound biosynthetic process"/>
    <property type="evidence" value="ECO:0007669"/>
    <property type="project" value="InterPro"/>
</dbReference>
<protein>
    <submittedName>
        <fullName evidence="2">Para-aminobenzoate synthetase / 4-amino-4-deoxychorismate lyase</fullName>
    </submittedName>
</protein>
<dbReference type="Gene3D" id="3.60.120.10">
    <property type="entry name" value="Anthranilate synthase"/>
    <property type="match status" value="1"/>
</dbReference>
<dbReference type="Pfam" id="PF00425">
    <property type="entry name" value="Chorismate_bind"/>
    <property type="match status" value="1"/>
</dbReference>
<dbReference type="InterPro" id="IPR043131">
    <property type="entry name" value="BCAT-like_N"/>
</dbReference>
<dbReference type="Proteomes" id="UP000242949">
    <property type="component" value="Unassembled WGS sequence"/>
</dbReference>
<evidence type="ECO:0000259" key="1">
    <source>
        <dbReference type="Pfam" id="PF00425"/>
    </source>
</evidence>
<dbReference type="STRING" id="1612202.SAMN05421734_11256"/>
<dbReference type="InterPro" id="IPR005801">
    <property type="entry name" value="ADC_synthase"/>
</dbReference>
<proteinExistence type="predicted"/>
<dbReference type="PANTHER" id="PTHR11236:SF50">
    <property type="entry name" value="AMINODEOXYCHORISMATE SYNTHASE COMPONENT 1"/>
    <property type="match status" value="1"/>
</dbReference>
<evidence type="ECO:0000313" key="2">
    <source>
        <dbReference type="EMBL" id="SDC59040.1"/>
    </source>
</evidence>
<dbReference type="EMBL" id="FMYI01000012">
    <property type="protein sequence ID" value="SDC59040.1"/>
    <property type="molecule type" value="Genomic_DNA"/>
</dbReference>
<organism evidence="2 3">
    <name type="scientific">Pelagirhabdus alkalitolerans</name>
    <dbReference type="NCBI Taxonomy" id="1612202"/>
    <lineage>
        <taxon>Bacteria</taxon>
        <taxon>Bacillati</taxon>
        <taxon>Bacillota</taxon>
        <taxon>Bacilli</taxon>
        <taxon>Bacillales</taxon>
        <taxon>Bacillaceae</taxon>
        <taxon>Pelagirhabdus</taxon>
    </lineage>
</organism>
<dbReference type="NCBIfam" id="TIGR00553">
    <property type="entry name" value="pabB"/>
    <property type="match status" value="1"/>
</dbReference>
<dbReference type="InterPro" id="IPR043132">
    <property type="entry name" value="BCAT-like_C"/>
</dbReference>
<dbReference type="InterPro" id="IPR019999">
    <property type="entry name" value="Anth_synth_I-like"/>
</dbReference>
<dbReference type="InterPro" id="IPR005802">
    <property type="entry name" value="ADC_synth_comp_1"/>
</dbReference>